<dbReference type="EMBL" id="CAJJDN010000162">
    <property type="protein sequence ID" value="CAD8125740.1"/>
    <property type="molecule type" value="Genomic_DNA"/>
</dbReference>
<dbReference type="OrthoDB" id="306597at2759"/>
<dbReference type="AlphaFoldDB" id="A0A8S1RFC1"/>
<dbReference type="Proteomes" id="UP000692954">
    <property type="component" value="Unassembled WGS sequence"/>
</dbReference>
<accession>A0A8S1RFC1</accession>
<sequence length="655" mass="77728">MNQKPKSIWESLDEDLPELDDFEDEIEVYQNQKEFNNLQQFSIEEQSQKQQKLQDVRWEDINNYEYIDNQLSDIQEAPDESLASQIKDNNTQNEVFNLDYEIPVLMLDDNSQISEGTKIKLAGFKNYIKSKEKEKKLVEQEFQRIVQQKTQELIQQSKKEELMKKIQKESIPSKLQQKIQSILQITEIEVNPKQINYQPIISNDTQQNKKKQYENEQVVKLKDEILSLKTLLNEYKIRYNQDQDLIKTLRVTIQKGDVNQSRASCSTKASKTDDLINENEQLKQDIITLKQKHQKDVESLKQQLSRVQKIQAGCQLKQQKEQVIPDKAKEEITKLQAEKAQQASDFRNKLNEATLKIQQKDEELEELRRQIKNLQEQKEKPDSQQIIIENLKQKIQNLNQTIDQTKEKYQFDNQIKLLFPNQQEKVLSVLNIFLILENKRNIMKYFQSKLNFVFSSVYIKIYNAYKWFKQMIKFKWTKQIVHHPDNQQLVKEAMKKIRSNPTVLESENQKLTKTLIQLSQENKEVQEKYIQLTQQYNQKIEIYGQLEELVKVDKIQLANQLMMRVLKKEAEDRKSEEQIEYPELQIIKKYAELIMQSTLPSNVKAQSPKQDKNQKPSSLQGINKQQISVTVTKCGHQDRHQKRDQKPTKGQYYNK</sequence>
<feature type="coiled-coil region" evidence="1">
    <location>
        <begin position="272"/>
        <end position="310"/>
    </location>
</feature>
<gene>
    <name evidence="3" type="ORF">PSON_ATCC_30995.1.T1620002</name>
</gene>
<protein>
    <submittedName>
        <fullName evidence="3">Uncharacterized protein</fullName>
    </submittedName>
</protein>
<feature type="coiled-coil region" evidence="1">
    <location>
        <begin position="343"/>
        <end position="408"/>
    </location>
</feature>
<keyword evidence="4" id="KW-1185">Reference proteome</keyword>
<organism evidence="3 4">
    <name type="scientific">Paramecium sonneborni</name>
    <dbReference type="NCBI Taxonomy" id="65129"/>
    <lineage>
        <taxon>Eukaryota</taxon>
        <taxon>Sar</taxon>
        <taxon>Alveolata</taxon>
        <taxon>Ciliophora</taxon>
        <taxon>Intramacronucleata</taxon>
        <taxon>Oligohymenophorea</taxon>
        <taxon>Peniculida</taxon>
        <taxon>Parameciidae</taxon>
        <taxon>Paramecium</taxon>
    </lineage>
</organism>
<comment type="caution">
    <text evidence="3">The sequence shown here is derived from an EMBL/GenBank/DDBJ whole genome shotgun (WGS) entry which is preliminary data.</text>
</comment>
<name>A0A8S1RFC1_9CILI</name>
<evidence type="ECO:0000313" key="4">
    <source>
        <dbReference type="Proteomes" id="UP000692954"/>
    </source>
</evidence>
<keyword evidence="1" id="KW-0175">Coiled coil</keyword>
<feature type="coiled-coil region" evidence="1">
    <location>
        <begin position="508"/>
        <end position="535"/>
    </location>
</feature>
<evidence type="ECO:0000256" key="2">
    <source>
        <dbReference type="SAM" id="MobiDB-lite"/>
    </source>
</evidence>
<reference evidence="3" key="1">
    <citation type="submission" date="2021-01" db="EMBL/GenBank/DDBJ databases">
        <authorList>
            <consortium name="Genoscope - CEA"/>
            <person name="William W."/>
        </authorList>
    </citation>
    <scope>NUCLEOTIDE SEQUENCE</scope>
</reference>
<feature type="region of interest" description="Disordered" evidence="2">
    <location>
        <begin position="601"/>
        <end position="655"/>
    </location>
</feature>
<evidence type="ECO:0000256" key="1">
    <source>
        <dbReference type="SAM" id="Coils"/>
    </source>
</evidence>
<feature type="compositionally biased region" description="Polar residues" evidence="2">
    <location>
        <begin position="615"/>
        <end position="631"/>
    </location>
</feature>
<proteinExistence type="predicted"/>
<evidence type="ECO:0000313" key="3">
    <source>
        <dbReference type="EMBL" id="CAD8125740.1"/>
    </source>
</evidence>